<name>A0A0L6UP98_9BASI</name>
<reference evidence="1 2" key="1">
    <citation type="submission" date="2015-08" db="EMBL/GenBank/DDBJ databases">
        <title>Next Generation Sequencing and Analysis of the Genome of Puccinia sorghi L Schw, the Causal Agent of Maize Common Rust.</title>
        <authorList>
            <person name="Rochi L."/>
            <person name="Burguener G."/>
            <person name="Darino M."/>
            <person name="Turjanski A."/>
            <person name="Kreff E."/>
            <person name="Dieguez M.J."/>
            <person name="Sacco F."/>
        </authorList>
    </citation>
    <scope>NUCLEOTIDE SEQUENCE [LARGE SCALE GENOMIC DNA]</scope>
    <source>
        <strain evidence="1 2">RO10H11247</strain>
    </source>
</reference>
<dbReference type="VEuPathDB" id="FungiDB:VP01_4476g1"/>
<organism evidence="1 2">
    <name type="scientific">Puccinia sorghi</name>
    <dbReference type="NCBI Taxonomy" id="27349"/>
    <lineage>
        <taxon>Eukaryota</taxon>
        <taxon>Fungi</taxon>
        <taxon>Dikarya</taxon>
        <taxon>Basidiomycota</taxon>
        <taxon>Pucciniomycotina</taxon>
        <taxon>Pucciniomycetes</taxon>
        <taxon>Pucciniales</taxon>
        <taxon>Pucciniaceae</taxon>
        <taxon>Puccinia</taxon>
    </lineage>
</organism>
<keyword evidence="2" id="KW-1185">Reference proteome</keyword>
<accession>A0A0L6UP98</accession>
<dbReference type="AlphaFoldDB" id="A0A0L6UP98"/>
<proteinExistence type="predicted"/>
<gene>
    <name evidence="1" type="ORF">VP01_4476g1</name>
</gene>
<dbReference type="STRING" id="27349.A0A0L6UP98"/>
<comment type="caution">
    <text evidence="1">The sequence shown here is derived from an EMBL/GenBank/DDBJ whole genome shotgun (WGS) entry which is preliminary data.</text>
</comment>
<dbReference type="OrthoDB" id="3269001at2759"/>
<dbReference type="EMBL" id="LAVV01009586">
    <property type="protein sequence ID" value="KNZ50348.1"/>
    <property type="molecule type" value="Genomic_DNA"/>
</dbReference>
<dbReference type="Proteomes" id="UP000037035">
    <property type="component" value="Unassembled WGS sequence"/>
</dbReference>
<protein>
    <submittedName>
        <fullName evidence="1">Uncharacterized protein</fullName>
    </submittedName>
</protein>
<evidence type="ECO:0000313" key="1">
    <source>
        <dbReference type="EMBL" id="KNZ50348.1"/>
    </source>
</evidence>
<sequence length="229" mass="26238">MSIVPPANMKFCTCSRCAASTSSNPQQPISGKYISAQNFDKHRYSEHSSAFCGFDENEGSFHLGEFSINKSVYIVMFVSWLHIFCNVSRENCKTAINTLFNIIKAILRQSSSNQLILKMPRNPQTLLSRVDVDSNLTQTICCQAFFKLYPDLCNKALFIQKKTHGGIKDFGLFLEKSSKIMPINYCVSQCLLFSQSISNWLKWLFSIPNIERTMEMWAHEINKIRQYSP</sequence>
<evidence type="ECO:0000313" key="2">
    <source>
        <dbReference type="Proteomes" id="UP000037035"/>
    </source>
</evidence>